<sequence length="399" mass="44036">MWLIAAMNGQNVPICVDARMIYRNGGTGTTTYSQGLVAAAEAIGRPFFLLRADHEDDGRSRKLLGSLTTDHALRERKIDQMRGELIGRDIFRRAHVHFTLRRRFLSLKPPRSFGIMHWTYPVPIRMAGWINIYTVHDIIPLTQPHLSPISYQRHWAVMSELRQYADRIVTVSEAARSDIISLLQLDSALVINCGQAVLGSLNDARSRPPLDLDVDGYFVFCGAIEPRKNLACLIKAHALSGVERPLVIAGPDGWRSEEINRLIDCTPNVIRLGYLERGELLALIRYARGLLFPSLAEGFGLPVAEAMRLGTPVLTSSVGALAEVAGNAALLVEPSDVDAIASGIRLLASDEALVADLSARGRIHAELFLLPRFATQLATIYEEALATYSEPAVLLQRMQ</sequence>
<evidence type="ECO:0000256" key="1">
    <source>
        <dbReference type="ARBA" id="ARBA00022679"/>
    </source>
</evidence>
<evidence type="ECO:0000259" key="2">
    <source>
        <dbReference type="Pfam" id="PF00534"/>
    </source>
</evidence>
<dbReference type="AlphaFoldDB" id="A0A1L5BQS6"/>
<dbReference type="Pfam" id="PF00534">
    <property type="entry name" value="Glycos_transf_1"/>
    <property type="match status" value="1"/>
</dbReference>
<dbReference type="PANTHER" id="PTHR46401">
    <property type="entry name" value="GLYCOSYLTRANSFERASE WBBK-RELATED"/>
    <property type="match status" value="1"/>
</dbReference>
<dbReference type="Gene3D" id="3.40.50.2000">
    <property type="entry name" value="Glycogen Phosphorylase B"/>
    <property type="match status" value="2"/>
</dbReference>
<dbReference type="GO" id="GO:0009103">
    <property type="term" value="P:lipopolysaccharide biosynthetic process"/>
    <property type="evidence" value="ECO:0007669"/>
    <property type="project" value="TreeGrafter"/>
</dbReference>
<accession>A0A1L5BQS6</accession>
<evidence type="ECO:0000313" key="3">
    <source>
        <dbReference type="EMBL" id="APL95251.1"/>
    </source>
</evidence>
<dbReference type="Proteomes" id="UP000004550">
    <property type="component" value="Chromosome"/>
</dbReference>
<dbReference type="InterPro" id="IPR001296">
    <property type="entry name" value="Glyco_trans_1"/>
</dbReference>
<name>A0A1L5BQS6_SPHIB</name>
<dbReference type="PANTHER" id="PTHR46401:SF2">
    <property type="entry name" value="GLYCOSYLTRANSFERASE WBBK-RELATED"/>
    <property type="match status" value="1"/>
</dbReference>
<feature type="domain" description="Glycosyl transferase family 1" evidence="2">
    <location>
        <begin position="216"/>
        <end position="362"/>
    </location>
</feature>
<dbReference type="EMBL" id="CP013070">
    <property type="protein sequence ID" value="APL95251.1"/>
    <property type="molecule type" value="Genomic_DNA"/>
</dbReference>
<evidence type="ECO:0000313" key="4">
    <source>
        <dbReference type="Proteomes" id="UP000004550"/>
    </source>
</evidence>
<dbReference type="KEGG" id="sinb:SIDU_12415"/>
<keyword evidence="1" id="KW-0808">Transferase</keyword>
<proteinExistence type="predicted"/>
<dbReference type="SUPFAM" id="SSF53756">
    <property type="entry name" value="UDP-Glycosyltransferase/glycogen phosphorylase"/>
    <property type="match status" value="1"/>
</dbReference>
<gene>
    <name evidence="3" type="ORF">SIDU_12415</name>
</gene>
<protein>
    <recommendedName>
        <fullName evidence="2">Glycosyl transferase family 1 domain-containing protein</fullName>
    </recommendedName>
</protein>
<organism evidence="3 4">
    <name type="scientific">Sphingobium indicum (strain DSM 16412 / CCM 7286 / MTCC 6364 / B90A)</name>
    <dbReference type="NCBI Taxonomy" id="861109"/>
    <lineage>
        <taxon>Bacteria</taxon>
        <taxon>Pseudomonadati</taxon>
        <taxon>Pseudomonadota</taxon>
        <taxon>Alphaproteobacteria</taxon>
        <taxon>Sphingomonadales</taxon>
        <taxon>Sphingomonadaceae</taxon>
        <taxon>Sphingobium</taxon>
    </lineage>
</organism>
<dbReference type="CDD" id="cd03809">
    <property type="entry name" value="GT4_MtfB-like"/>
    <property type="match status" value="1"/>
</dbReference>
<dbReference type="GO" id="GO:0016757">
    <property type="term" value="F:glycosyltransferase activity"/>
    <property type="evidence" value="ECO:0007669"/>
    <property type="project" value="InterPro"/>
</dbReference>
<reference evidence="3 4" key="1">
    <citation type="journal article" date="2012" name="J. Bacteriol.">
        <title>Genome sequence of Sphingobium indicum B90A, a hexachlorocyclohexane-degrading bacterium.</title>
        <authorList>
            <person name="Anand S."/>
            <person name="Sangwan N."/>
            <person name="Lata P."/>
            <person name="Kaur J."/>
            <person name="Dua A."/>
            <person name="Singh A.K."/>
            <person name="Verma M."/>
            <person name="Kaur J."/>
            <person name="Khurana J.P."/>
            <person name="Khurana P."/>
            <person name="Mathur S."/>
            <person name="Lal R."/>
        </authorList>
    </citation>
    <scope>NUCLEOTIDE SEQUENCE [LARGE SCALE GENOMIC DNA]</scope>
    <source>
        <strain evidence="4">DSM 16412 / CCM 7286 / MTCC 6364 / B90A</strain>
    </source>
</reference>